<proteinExistence type="predicted"/>
<evidence type="ECO:0000256" key="1">
    <source>
        <dbReference type="SAM" id="MobiDB-lite"/>
    </source>
</evidence>
<feature type="region of interest" description="Disordered" evidence="1">
    <location>
        <begin position="236"/>
        <end position="301"/>
    </location>
</feature>
<feature type="compositionally biased region" description="Basic and acidic residues" evidence="1">
    <location>
        <begin position="97"/>
        <end position="113"/>
    </location>
</feature>
<evidence type="ECO:0000313" key="3">
    <source>
        <dbReference type="RefSeq" id="XP_005110254.1"/>
    </source>
</evidence>
<feature type="region of interest" description="Disordered" evidence="1">
    <location>
        <begin position="174"/>
        <end position="200"/>
    </location>
</feature>
<feature type="compositionally biased region" description="Polar residues" evidence="1">
    <location>
        <begin position="246"/>
        <end position="256"/>
    </location>
</feature>
<organism evidence="2 3">
    <name type="scientific">Aplysia californica</name>
    <name type="common">California sea hare</name>
    <dbReference type="NCBI Taxonomy" id="6500"/>
    <lineage>
        <taxon>Eukaryota</taxon>
        <taxon>Metazoa</taxon>
        <taxon>Spiralia</taxon>
        <taxon>Lophotrochozoa</taxon>
        <taxon>Mollusca</taxon>
        <taxon>Gastropoda</taxon>
        <taxon>Heterobranchia</taxon>
        <taxon>Euthyneura</taxon>
        <taxon>Tectipleura</taxon>
        <taxon>Aplysiida</taxon>
        <taxon>Aplysioidea</taxon>
        <taxon>Aplysiidae</taxon>
        <taxon>Aplysia</taxon>
    </lineage>
</organism>
<dbReference type="Proteomes" id="UP000694888">
    <property type="component" value="Unplaced"/>
</dbReference>
<sequence length="466" mass="52092">MALYWRSPYKEHSHGSSGGFDNTRAEVNSAPKSARSVSSARTHRTRFSDPVSPQDWFDSSLPTAKNRKPTIFRRAGGSQIKGILKTSPERTSQPEEMFYKNKDHVTHSSNDRRKEKKKVTFGGDSPESSLSESKFQPVRSSSAHQVRPHFAPTLNEFARQNLKKLLGFAQMATLPPVSGKGLAPKTERPTSSSSNCRHSPDLRCAKCFQENDKENGSHYDKYEAKISQESRPPYLELNEDAHPSQPKINGNNWTAEQETRKSLSIGYEREPSPTDSKQEPRKSLDRHWTKSFVKSTDRRKRSRHLAGRYPFAAGTISRHRISGFMFQTEEKNVSPEEIANDFIKLQVSGGGKIISSKSGGHEQAGATDSFEAHTPGSARSDGSGHRGYKIPSTAIHPPHGTASPRKPATPNTLRVKFGAAGLEGRDEVYNLDKTSQILSWLHDVKQKDGFQPRHARLYALEPQQLH</sequence>
<feature type="region of interest" description="Disordered" evidence="1">
    <location>
        <begin position="354"/>
        <end position="411"/>
    </location>
</feature>
<dbReference type="GeneID" id="101851154"/>
<feature type="compositionally biased region" description="Polar residues" evidence="1">
    <location>
        <begin position="126"/>
        <end position="144"/>
    </location>
</feature>
<name>A0ABM0K720_APLCA</name>
<protein>
    <submittedName>
        <fullName evidence="3">Uncharacterized protein LOC101851154</fullName>
    </submittedName>
</protein>
<dbReference type="RefSeq" id="XP_005110254.1">
    <property type="nucleotide sequence ID" value="XM_005110197.3"/>
</dbReference>
<feature type="region of interest" description="Disordered" evidence="1">
    <location>
        <begin position="1"/>
        <end position="146"/>
    </location>
</feature>
<keyword evidence="2" id="KW-1185">Reference proteome</keyword>
<evidence type="ECO:0000313" key="2">
    <source>
        <dbReference type="Proteomes" id="UP000694888"/>
    </source>
</evidence>
<reference evidence="3" key="1">
    <citation type="submission" date="2025-08" db="UniProtKB">
        <authorList>
            <consortium name="RefSeq"/>
        </authorList>
    </citation>
    <scope>IDENTIFICATION</scope>
</reference>
<accession>A0ABM0K720</accession>
<gene>
    <name evidence="3" type="primary">LOC101851154</name>
</gene>
<feature type="compositionally biased region" description="Basic and acidic residues" evidence="1">
    <location>
        <begin position="257"/>
        <end position="288"/>
    </location>
</feature>